<dbReference type="EMBL" id="MK072500">
    <property type="protein sequence ID" value="AYV86277.1"/>
    <property type="molecule type" value="Genomic_DNA"/>
</dbReference>
<name>A0A3G5AGG1_9VIRU</name>
<proteinExistence type="predicted"/>
<accession>A0A3G5AGG1</accession>
<evidence type="ECO:0000313" key="1">
    <source>
        <dbReference type="EMBL" id="AYV86277.1"/>
    </source>
</evidence>
<organism evidence="1">
    <name type="scientific">Solumvirus sp</name>
    <dbReference type="NCBI Taxonomy" id="2487773"/>
    <lineage>
        <taxon>Viruses</taxon>
        <taxon>Pithoviruses</taxon>
    </lineage>
</organism>
<protein>
    <submittedName>
        <fullName evidence="1">Uncharacterized protein</fullName>
    </submittedName>
</protein>
<gene>
    <name evidence="1" type="ORF">Solumvirus3_13</name>
</gene>
<reference evidence="1" key="1">
    <citation type="submission" date="2018-10" db="EMBL/GenBank/DDBJ databases">
        <title>Hidden diversity of soil giant viruses.</title>
        <authorList>
            <person name="Schulz F."/>
            <person name="Alteio L."/>
            <person name="Goudeau D."/>
            <person name="Ryan E.M."/>
            <person name="Malmstrom R.R."/>
            <person name="Blanchard J."/>
            <person name="Woyke T."/>
        </authorList>
    </citation>
    <scope>NUCLEOTIDE SEQUENCE</scope>
    <source>
        <strain evidence="1">SMV1</strain>
    </source>
</reference>
<sequence length="157" mass="18057">MNDRDSSVAVSTDLPSVICQIISEYDSSWNARTEYIEINCYGNDCDSDVREGVDGIHCSYCTGSHLCDIPNEDRLPIDPTQLFDSMKHLPDHIINCDGSKCRYDFSYDQTGLWCHGCHGKYTRSDYYFEWTRLQIKYGRSTQEIVIDINNIEGIDDE</sequence>